<keyword evidence="4" id="KW-0812">Transmembrane</keyword>
<reference evidence="5" key="2">
    <citation type="submission" date="2023-02" db="EMBL/GenBank/DDBJ databases">
        <authorList>
            <consortium name="DOE Joint Genome Institute"/>
            <person name="Mondo S.J."/>
            <person name="Chang Y."/>
            <person name="Wang Y."/>
            <person name="Ahrendt S."/>
            <person name="Andreopoulos W."/>
            <person name="Barry K."/>
            <person name="Beard J."/>
            <person name="Benny G.L."/>
            <person name="Blankenship S."/>
            <person name="Bonito G."/>
            <person name="Cuomo C."/>
            <person name="Desiro A."/>
            <person name="Gervers K.A."/>
            <person name="Hundley H."/>
            <person name="Kuo A."/>
            <person name="LaButti K."/>
            <person name="Lang B.F."/>
            <person name="Lipzen A."/>
            <person name="O'Donnell K."/>
            <person name="Pangilinan J."/>
            <person name="Reynolds N."/>
            <person name="Sandor L."/>
            <person name="Smith M.W."/>
            <person name="Tsang A."/>
            <person name="Grigoriev I.V."/>
            <person name="Stajich J.E."/>
            <person name="Spatafora J.W."/>
        </authorList>
    </citation>
    <scope>NUCLEOTIDE SEQUENCE</scope>
    <source>
        <strain evidence="5">RSA 2281</strain>
    </source>
</reference>
<accession>A0AAD5PA54</accession>
<evidence type="ECO:0000256" key="4">
    <source>
        <dbReference type="SAM" id="Phobius"/>
    </source>
</evidence>
<comment type="caution">
    <text evidence="5">The sequence shown here is derived from an EMBL/GenBank/DDBJ whole genome shotgun (WGS) entry which is preliminary data.</text>
</comment>
<evidence type="ECO:0000256" key="2">
    <source>
        <dbReference type="ARBA" id="ARBA00023136"/>
    </source>
</evidence>
<evidence type="ECO:0008006" key="7">
    <source>
        <dbReference type="Google" id="ProtNLM"/>
    </source>
</evidence>
<evidence type="ECO:0000313" key="6">
    <source>
        <dbReference type="Proteomes" id="UP001209540"/>
    </source>
</evidence>
<dbReference type="Proteomes" id="UP001209540">
    <property type="component" value="Unassembled WGS sequence"/>
</dbReference>
<dbReference type="SUPFAM" id="SSF117070">
    <property type="entry name" value="LEA14-like"/>
    <property type="match status" value="1"/>
</dbReference>
<keyword evidence="2 4" id="KW-0472">Membrane</keyword>
<dbReference type="AlphaFoldDB" id="A0AAD5PA54"/>
<sequence>MASYYNHHDYGGGGPPPAPQHYQDPSYPMYDMGGGGGGYRDNNNITSPTAATDDGYGIKRASRQNGQYQHLGDGGPVLYVEQQPERRSCLDKMCCGCCTCFPRWARWICCILFLIIVAIAIVIGVLAALFKTPEINFNGLQGEPSFNLTGTKANFNFNLNITVNNPNVLGVTFENIEAKAYYPGHRDKSIGGGILDNVKITKQEVTTIIFPFTISVDATDPDTQSILFDIMGKCGVLGSEPQGITIDYDVVPTLDIIGIKISPTISNQANLPCDSSDIPNLGDLGNLQSLIPSDIANQLPTDIAGVTNELSNLPTESLSDILPTDA</sequence>
<dbReference type="GO" id="GO:0098542">
    <property type="term" value="P:defense response to other organism"/>
    <property type="evidence" value="ECO:0007669"/>
    <property type="project" value="InterPro"/>
</dbReference>
<feature type="transmembrane region" description="Helical" evidence="4">
    <location>
        <begin position="104"/>
        <end position="130"/>
    </location>
</feature>
<evidence type="ECO:0000313" key="5">
    <source>
        <dbReference type="EMBL" id="KAI9252858.1"/>
    </source>
</evidence>
<keyword evidence="4" id="KW-1133">Transmembrane helix</keyword>
<reference evidence="5" key="1">
    <citation type="journal article" date="2022" name="IScience">
        <title>Evolution of zygomycete secretomes and the origins of terrestrial fungal ecologies.</title>
        <authorList>
            <person name="Chang Y."/>
            <person name="Wang Y."/>
            <person name="Mondo S."/>
            <person name="Ahrendt S."/>
            <person name="Andreopoulos W."/>
            <person name="Barry K."/>
            <person name="Beard J."/>
            <person name="Benny G.L."/>
            <person name="Blankenship S."/>
            <person name="Bonito G."/>
            <person name="Cuomo C."/>
            <person name="Desiro A."/>
            <person name="Gervers K.A."/>
            <person name="Hundley H."/>
            <person name="Kuo A."/>
            <person name="LaButti K."/>
            <person name="Lang B.F."/>
            <person name="Lipzen A."/>
            <person name="O'Donnell K."/>
            <person name="Pangilinan J."/>
            <person name="Reynolds N."/>
            <person name="Sandor L."/>
            <person name="Smith M.E."/>
            <person name="Tsang A."/>
            <person name="Grigoriev I.V."/>
            <person name="Stajich J.E."/>
            <person name="Spatafora J.W."/>
        </authorList>
    </citation>
    <scope>NUCLEOTIDE SEQUENCE</scope>
    <source>
        <strain evidence="5">RSA 2281</strain>
    </source>
</reference>
<dbReference type="EMBL" id="JAIXMP010000027">
    <property type="protein sequence ID" value="KAI9252858.1"/>
    <property type="molecule type" value="Genomic_DNA"/>
</dbReference>
<dbReference type="PANTHER" id="PTHR31234">
    <property type="entry name" value="LATE EMBRYOGENESIS ABUNDANT (LEA) HYDROXYPROLINE-RICH GLYCOPROTEIN FAMILY"/>
    <property type="match status" value="1"/>
</dbReference>
<dbReference type="Gene3D" id="2.60.40.1820">
    <property type="match status" value="1"/>
</dbReference>
<gene>
    <name evidence="5" type="ORF">BDA99DRAFT_520242</name>
</gene>
<feature type="region of interest" description="Disordered" evidence="3">
    <location>
        <begin position="1"/>
        <end position="25"/>
    </location>
</feature>
<feature type="compositionally biased region" description="Basic and acidic residues" evidence="3">
    <location>
        <begin position="1"/>
        <end position="10"/>
    </location>
</feature>
<evidence type="ECO:0000256" key="3">
    <source>
        <dbReference type="SAM" id="MobiDB-lite"/>
    </source>
</evidence>
<dbReference type="InterPro" id="IPR044839">
    <property type="entry name" value="NDR1-like"/>
</dbReference>
<keyword evidence="6" id="KW-1185">Reference proteome</keyword>
<comment type="subcellular location">
    <subcellularLocation>
        <location evidence="1">Membrane</location>
    </subcellularLocation>
</comment>
<evidence type="ECO:0000256" key="1">
    <source>
        <dbReference type="ARBA" id="ARBA00004370"/>
    </source>
</evidence>
<proteinExistence type="predicted"/>
<dbReference type="PANTHER" id="PTHR31234:SF2">
    <property type="entry name" value="OS05G0199100 PROTEIN"/>
    <property type="match status" value="1"/>
</dbReference>
<name>A0AAD5PA54_9FUNG</name>
<dbReference type="GO" id="GO:0016020">
    <property type="term" value="C:membrane"/>
    <property type="evidence" value="ECO:0007669"/>
    <property type="project" value="UniProtKB-SubCell"/>
</dbReference>
<protein>
    <recommendedName>
        <fullName evidence="7">Late embryogenesis abundant protein LEA-2 subgroup domain-containing protein</fullName>
    </recommendedName>
</protein>
<organism evidence="5 6">
    <name type="scientific">Phascolomyces articulosus</name>
    <dbReference type="NCBI Taxonomy" id="60185"/>
    <lineage>
        <taxon>Eukaryota</taxon>
        <taxon>Fungi</taxon>
        <taxon>Fungi incertae sedis</taxon>
        <taxon>Mucoromycota</taxon>
        <taxon>Mucoromycotina</taxon>
        <taxon>Mucoromycetes</taxon>
        <taxon>Mucorales</taxon>
        <taxon>Lichtheimiaceae</taxon>
        <taxon>Phascolomyces</taxon>
    </lineage>
</organism>